<proteinExistence type="predicted"/>
<dbReference type="OrthoDB" id="3106561at2759"/>
<name>A0A9P5ZJR9_PLEER</name>
<evidence type="ECO:0000313" key="1">
    <source>
        <dbReference type="EMBL" id="KAF9489363.1"/>
    </source>
</evidence>
<evidence type="ECO:0000313" key="2">
    <source>
        <dbReference type="Proteomes" id="UP000807025"/>
    </source>
</evidence>
<dbReference type="AlphaFoldDB" id="A0A9P5ZJR9"/>
<accession>A0A9P5ZJR9</accession>
<dbReference type="Proteomes" id="UP000807025">
    <property type="component" value="Unassembled WGS sequence"/>
</dbReference>
<comment type="caution">
    <text evidence="1">The sequence shown here is derived from an EMBL/GenBank/DDBJ whole genome shotgun (WGS) entry which is preliminary data.</text>
</comment>
<organism evidence="1 2">
    <name type="scientific">Pleurotus eryngii</name>
    <name type="common">Boletus of the steppes</name>
    <dbReference type="NCBI Taxonomy" id="5323"/>
    <lineage>
        <taxon>Eukaryota</taxon>
        <taxon>Fungi</taxon>
        <taxon>Dikarya</taxon>
        <taxon>Basidiomycota</taxon>
        <taxon>Agaricomycotina</taxon>
        <taxon>Agaricomycetes</taxon>
        <taxon>Agaricomycetidae</taxon>
        <taxon>Agaricales</taxon>
        <taxon>Pleurotineae</taxon>
        <taxon>Pleurotaceae</taxon>
        <taxon>Pleurotus</taxon>
    </lineage>
</organism>
<reference evidence="1" key="1">
    <citation type="submission" date="2020-11" db="EMBL/GenBank/DDBJ databases">
        <authorList>
            <consortium name="DOE Joint Genome Institute"/>
            <person name="Ahrendt S."/>
            <person name="Riley R."/>
            <person name="Andreopoulos W."/>
            <person name="Labutti K."/>
            <person name="Pangilinan J."/>
            <person name="Ruiz-Duenas F.J."/>
            <person name="Barrasa J.M."/>
            <person name="Sanchez-Garcia M."/>
            <person name="Camarero S."/>
            <person name="Miyauchi S."/>
            <person name="Serrano A."/>
            <person name="Linde D."/>
            <person name="Babiker R."/>
            <person name="Drula E."/>
            <person name="Ayuso-Fernandez I."/>
            <person name="Pacheco R."/>
            <person name="Padilla G."/>
            <person name="Ferreira P."/>
            <person name="Barriuso J."/>
            <person name="Kellner H."/>
            <person name="Castanera R."/>
            <person name="Alfaro M."/>
            <person name="Ramirez L."/>
            <person name="Pisabarro A.G."/>
            <person name="Kuo A."/>
            <person name="Tritt A."/>
            <person name="Lipzen A."/>
            <person name="He G."/>
            <person name="Yan M."/>
            <person name="Ng V."/>
            <person name="Cullen D."/>
            <person name="Martin F."/>
            <person name="Rosso M.-N."/>
            <person name="Henrissat B."/>
            <person name="Hibbett D."/>
            <person name="Martinez A.T."/>
            <person name="Grigoriev I.V."/>
        </authorList>
    </citation>
    <scope>NUCLEOTIDE SEQUENCE</scope>
    <source>
        <strain evidence="1">ATCC 90797</strain>
    </source>
</reference>
<keyword evidence="2" id="KW-1185">Reference proteome</keyword>
<sequence length="211" mass="23323">MGSLSTILSRSSVRLALGLSWSADSDYTRHDRVAPPCNPEDAVHTQNINYGRGIFNHVAGSQTFTMNVAFNVLGKPAFQHNDTISLVEPYRSAIDSLFEIIRLLEGLPQNLAVLMLREEVRGFVPVLICVAKAMEVIRRVSPQFATHTFFLNMVRQAQEYGRCLKELKRDTADISPRFPPTSLASSIPPNTRVHSSESSVIGTISTLIGKP</sequence>
<gene>
    <name evidence="1" type="ORF">BDN71DRAFT_1456273</name>
</gene>
<protein>
    <submittedName>
        <fullName evidence="1">Uncharacterized protein</fullName>
    </submittedName>
</protein>
<dbReference type="EMBL" id="MU154674">
    <property type="protein sequence ID" value="KAF9489363.1"/>
    <property type="molecule type" value="Genomic_DNA"/>
</dbReference>